<protein>
    <submittedName>
        <fullName evidence="3">Uncharacterized protein</fullName>
    </submittedName>
</protein>
<dbReference type="EMBL" id="ML977344">
    <property type="protein sequence ID" value="KAF2109104.1"/>
    <property type="molecule type" value="Genomic_DNA"/>
</dbReference>
<sequence>MASSAILPLAWPAHTTANPDEPQHTTANHDNSNNPRLRGLGHGRCPTGSSHVTIPNYMFIKDPKAKARRQEHRRAEGFGWACLVHMAIGILSFCAIAAGNVPTLIKYVKGTDDAKTFSFTNSTVFVTVHALPWIDMSALPATIQRGTQKERTVTVSWTG</sequence>
<reference evidence="3" key="1">
    <citation type="journal article" date="2020" name="Stud. Mycol.">
        <title>101 Dothideomycetes genomes: a test case for predicting lifestyles and emergence of pathogens.</title>
        <authorList>
            <person name="Haridas S."/>
            <person name="Albert R."/>
            <person name="Binder M."/>
            <person name="Bloem J."/>
            <person name="Labutti K."/>
            <person name="Salamov A."/>
            <person name="Andreopoulos B."/>
            <person name="Baker S."/>
            <person name="Barry K."/>
            <person name="Bills G."/>
            <person name="Bluhm B."/>
            <person name="Cannon C."/>
            <person name="Castanera R."/>
            <person name="Culley D."/>
            <person name="Daum C."/>
            <person name="Ezra D."/>
            <person name="Gonzalez J."/>
            <person name="Henrissat B."/>
            <person name="Kuo A."/>
            <person name="Liang C."/>
            <person name="Lipzen A."/>
            <person name="Lutzoni F."/>
            <person name="Magnuson J."/>
            <person name="Mondo S."/>
            <person name="Nolan M."/>
            <person name="Ohm R."/>
            <person name="Pangilinan J."/>
            <person name="Park H.-J."/>
            <person name="Ramirez L."/>
            <person name="Alfaro M."/>
            <person name="Sun H."/>
            <person name="Tritt A."/>
            <person name="Yoshinaga Y."/>
            <person name="Zwiers L.-H."/>
            <person name="Turgeon B."/>
            <person name="Goodwin S."/>
            <person name="Spatafora J."/>
            <person name="Crous P."/>
            <person name="Grigoriev I."/>
        </authorList>
    </citation>
    <scope>NUCLEOTIDE SEQUENCE</scope>
    <source>
        <strain evidence="3">CBS 627.86</strain>
    </source>
</reference>
<evidence type="ECO:0000256" key="2">
    <source>
        <dbReference type="SAM" id="Phobius"/>
    </source>
</evidence>
<keyword evidence="2" id="KW-0812">Transmembrane</keyword>
<evidence type="ECO:0000313" key="4">
    <source>
        <dbReference type="Proteomes" id="UP000799770"/>
    </source>
</evidence>
<dbReference type="AlphaFoldDB" id="A0A6A5YQV4"/>
<feature type="transmembrane region" description="Helical" evidence="2">
    <location>
        <begin position="78"/>
        <end position="99"/>
    </location>
</feature>
<proteinExistence type="predicted"/>
<gene>
    <name evidence="3" type="ORF">BDV96DRAFT_251443</name>
</gene>
<name>A0A6A5YQV4_9PLEO</name>
<keyword evidence="4" id="KW-1185">Reference proteome</keyword>
<accession>A0A6A5YQV4</accession>
<dbReference type="Proteomes" id="UP000799770">
    <property type="component" value="Unassembled WGS sequence"/>
</dbReference>
<evidence type="ECO:0000256" key="1">
    <source>
        <dbReference type="SAM" id="MobiDB-lite"/>
    </source>
</evidence>
<feature type="region of interest" description="Disordered" evidence="1">
    <location>
        <begin position="12"/>
        <end position="49"/>
    </location>
</feature>
<keyword evidence="2" id="KW-1133">Transmembrane helix</keyword>
<evidence type="ECO:0000313" key="3">
    <source>
        <dbReference type="EMBL" id="KAF2109104.1"/>
    </source>
</evidence>
<organism evidence="3 4">
    <name type="scientific">Lophiotrema nucula</name>
    <dbReference type="NCBI Taxonomy" id="690887"/>
    <lineage>
        <taxon>Eukaryota</taxon>
        <taxon>Fungi</taxon>
        <taxon>Dikarya</taxon>
        <taxon>Ascomycota</taxon>
        <taxon>Pezizomycotina</taxon>
        <taxon>Dothideomycetes</taxon>
        <taxon>Pleosporomycetidae</taxon>
        <taxon>Pleosporales</taxon>
        <taxon>Lophiotremataceae</taxon>
        <taxon>Lophiotrema</taxon>
    </lineage>
</organism>
<keyword evidence="2" id="KW-0472">Membrane</keyword>
<feature type="compositionally biased region" description="Polar residues" evidence="1">
    <location>
        <begin position="24"/>
        <end position="35"/>
    </location>
</feature>